<evidence type="ECO:0000313" key="1">
    <source>
        <dbReference type="EMBL" id="SDM16359.1"/>
    </source>
</evidence>
<dbReference type="Proteomes" id="UP000199202">
    <property type="component" value="Unassembled WGS sequence"/>
</dbReference>
<proteinExistence type="predicted"/>
<reference evidence="1 2" key="1">
    <citation type="submission" date="2016-10" db="EMBL/GenBank/DDBJ databases">
        <authorList>
            <person name="de Groot N.N."/>
        </authorList>
    </citation>
    <scope>NUCLEOTIDE SEQUENCE [LARGE SCALE GENOMIC DNA]</scope>
    <source>
        <strain evidence="1 2">CGMCC 4.6533</strain>
    </source>
</reference>
<gene>
    <name evidence="1" type="ORF">SAMN05421869_13767</name>
</gene>
<accession>A0A1G9QZC2</accession>
<dbReference type="EMBL" id="FNDJ01000037">
    <property type="protein sequence ID" value="SDM16359.1"/>
    <property type="molecule type" value="Genomic_DNA"/>
</dbReference>
<name>A0A1G9QZC2_9ACTN</name>
<sequence>MWVLGVRVAERLLWRAAFSLPGSLESALSVWRSLRYLAPQSIPSCGRPSRC</sequence>
<protein>
    <submittedName>
        <fullName evidence="1">Uncharacterized protein</fullName>
    </submittedName>
</protein>
<evidence type="ECO:0000313" key="2">
    <source>
        <dbReference type="Proteomes" id="UP000199202"/>
    </source>
</evidence>
<dbReference type="AlphaFoldDB" id="A0A1G9QZC2"/>
<feature type="non-terminal residue" evidence="1">
    <location>
        <position position="51"/>
    </location>
</feature>
<keyword evidence="2" id="KW-1185">Reference proteome</keyword>
<organism evidence="1 2">
    <name type="scientific">Nonomuraea jiangxiensis</name>
    <dbReference type="NCBI Taxonomy" id="633440"/>
    <lineage>
        <taxon>Bacteria</taxon>
        <taxon>Bacillati</taxon>
        <taxon>Actinomycetota</taxon>
        <taxon>Actinomycetes</taxon>
        <taxon>Streptosporangiales</taxon>
        <taxon>Streptosporangiaceae</taxon>
        <taxon>Nonomuraea</taxon>
    </lineage>
</organism>